<dbReference type="AlphaFoldDB" id="A0A927C4Z7"/>
<evidence type="ECO:0000259" key="3">
    <source>
        <dbReference type="Pfam" id="PF20434"/>
    </source>
</evidence>
<organism evidence="4 5">
    <name type="scientific">Spongiibacter pelagi</name>
    <dbReference type="NCBI Taxonomy" id="2760804"/>
    <lineage>
        <taxon>Bacteria</taxon>
        <taxon>Pseudomonadati</taxon>
        <taxon>Pseudomonadota</taxon>
        <taxon>Gammaproteobacteria</taxon>
        <taxon>Cellvibrionales</taxon>
        <taxon>Spongiibacteraceae</taxon>
        <taxon>Spongiibacter</taxon>
    </lineage>
</organism>
<dbReference type="GO" id="GO:0016787">
    <property type="term" value="F:hydrolase activity"/>
    <property type="evidence" value="ECO:0007669"/>
    <property type="project" value="UniProtKB-KW"/>
</dbReference>
<reference evidence="4" key="1">
    <citation type="submission" date="2020-09" db="EMBL/GenBank/DDBJ databases">
        <authorList>
            <person name="Yoon J.-W."/>
        </authorList>
    </citation>
    <scope>NUCLEOTIDE SEQUENCE</scope>
    <source>
        <strain evidence="4">KMU-158</strain>
    </source>
</reference>
<keyword evidence="2" id="KW-0732">Signal</keyword>
<evidence type="ECO:0000313" key="4">
    <source>
        <dbReference type="EMBL" id="MBD2859525.1"/>
    </source>
</evidence>
<evidence type="ECO:0000313" key="5">
    <source>
        <dbReference type="Proteomes" id="UP000610558"/>
    </source>
</evidence>
<dbReference type="PANTHER" id="PTHR48081">
    <property type="entry name" value="AB HYDROLASE SUPERFAMILY PROTEIN C4A8.06C"/>
    <property type="match status" value="1"/>
</dbReference>
<dbReference type="SUPFAM" id="SSF53474">
    <property type="entry name" value="alpha/beta-Hydrolases"/>
    <property type="match status" value="1"/>
</dbReference>
<protein>
    <submittedName>
        <fullName evidence="4">Alpha/beta hydrolase</fullName>
    </submittedName>
</protein>
<keyword evidence="5" id="KW-1185">Reference proteome</keyword>
<dbReference type="Gene3D" id="3.40.50.1820">
    <property type="entry name" value="alpha/beta hydrolase"/>
    <property type="match status" value="1"/>
</dbReference>
<comment type="caution">
    <text evidence="4">The sequence shown here is derived from an EMBL/GenBank/DDBJ whole genome shotgun (WGS) entry which is preliminary data.</text>
</comment>
<dbReference type="RefSeq" id="WP_190765471.1">
    <property type="nucleotide sequence ID" value="NZ_JACXLD010000006.1"/>
</dbReference>
<dbReference type="EMBL" id="JACXLD010000006">
    <property type="protein sequence ID" value="MBD2859525.1"/>
    <property type="molecule type" value="Genomic_DNA"/>
</dbReference>
<proteinExistence type="predicted"/>
<dbReference type="PROSITE" id="PS51257">
    <property type="entry name" value="PROKAR_LIPOPROTEIN"/>
    <property type="match status" value="1"/>
</dbReference>
<feature type="domain" description="BD-FAE-like" evidence="3">
    <location>
        <begin position="64"/>
        <end position="245"/>
    </location>
</feature>
<dbReference type="Pfam" id="PF20434">
    <property type="entry name" value="BD-FAE"/>
    <property type="match status" value="1"/>
</dbReference>
<feature type="chain" id="PRO_5037967386" evidence="2">
    <location>
        <begin position="28"/>
        <end position="290"/>
    </location>
</feature>
<gene>
    <name evidence="4" type="ORF">IB286_10965</name>
</gene>
<keyword evidence="1 4" id="KW-0378">Hydrolase</keyword>
<dbReference type="InterPro" id="IPR029058">
    <property type="entry name" value="AB_hydrolase_fold"/>
</dbReference>
<evidence type="ECO:0000256" key="1">
    <source>
        <dbReference type="ARBA" id="ARBA00022801"/>
    </source>
</evidence>
<feature type="signal peptide" evidence="2">
    <location>
        <begin position="1"/>
        <end position="27"/>
    </location>
</feature>
<dbReference type="InterPro" id="IPR049492">
    <property type="entry name" value="BD-FAE-like_dom"/>
</dbReference>
<dbReference type="Proteomes" id="UP000610558">
    <property type="component" value="Unassembled WGS sequence"/>
</dbReference>
<name>A0A927C4Z7_9GAMM</name>
<dbReference type="InterPro" id="IPR050300">
    <property type="entry name" value="GDXG_lipolytic_enzyme"/>
</dbReference>
<sequence length="290" mass="31489">MDLRHLAFATLKPILAVILLFLSGCSAQSTTAQQITAPPIVLGPFNYSPTVRSELTQYTVSRPATQKKLAAVLLIHGGGWSGGEPEQMQRYVAHVLDSGWVAINAGYRLTPEAKWPAQRDDLHALMADISERAKEIGVDPERIAILGYSAGAHLGLVAATQANLAVPRPAALVLGAGPYDLRRYPNSTLVKDLLGGNPATVGSEIFADASPLLHVDKQTPPTYLWHGSWDLTVGIDQSRALAEALENADVPVELKERFAYGHIGNFFLGKKSWQSIDAFLRQWLEPNPQL</sequence>
<evidence type="ECO:0000256" key="2">
    <source>
        <dbReference type="SAM" id="SignalP"/>
    </source>
</evidence>
<accession>A0A927C4Z7</accession>